<evidence type="ECO:0000313" key="6">
    <source>
        <dbReference type="Proteomes" id="UP000322899"/>
    </source>
</evidence>
<organism evidence="5 6">
    <name type="scientific">Cafeteria roenbergensis</name>
    <name type="common">Marine flagellate</name>
    <dbReference type="NCBI Taxonomy" id="33653"/>
    <lineage>
        <taxon>Eukaryota</taxon>
        <taxon>Sar</taxon>
        <taxon>Stramenopiles</taxon>
        <taxon>Bigyra</taxon>
        <taxon>Opalozoa</taxon>
        <taxon>Bicosoecida</taxon>
        <taxon>Cafeteriaceae</taxon>
        <taxon>Cafeteria</taxon>
    </lineage>
</organism>
<comment type="similarity">
    <text evidence="1">Belongs to the MINDY deubiquitinase family. FAM188 subfamily.</text>
</comment>
<dbReference type="GO" id="GO:0071108">
    <property type="term" value="P:protein K48-linked deubiquitination"/>
    <property type="evidence" value="ECO:0007669"/>
    <property type="project" value="InterPro"/>
</dbReference>
<proteinExistence type="inferred from homology"/>
<evidence type="ECO:0000313" key="7">
    <source>
        <dbReference type="Proteomes" id="UP000324907"/>
    </source>
</evidence>
<sequence>MDRADFDALYELVWPRAASPEEVRKAKWTWFRQNLAAAPDSGVIAQLSNGPCGMLAAVQAYELQQLFFPEASANISCPLGTSTYYAAAVASACSVDSDADFEDPFEASALAAAPSASVPCLRTETFESEAALAEAVGASAAALTEPGSPAVVCLLMSLLLTRGVEATAKEARLDPMLATLVYRDGCSEQALLNLCLTGRAVNDVAAQHWVDWTGSPLIGFLTDADGVHAADCFQFPTLPIFVLNSGGHYTTANSWRLDPPVFAFFHLNGLRPLHADGKATRESTFRLALFGEFAPSGRAGGKPPKGVPSPAGQQADNKARKIKRILQHRVAPGGSKEGGPFEFLVVCEANGSMEGTGADVPPYWPARWYCRDCTLKGEWGAYNAAEALECVLCSKPARECGWAHWLSESQLPKGMLKDWRRSHAPAALKVLRTRWPRADAEWEGPPPALFG</sequence>
<reference evidence="6 7" key="1">
    <citation type="submission" date="2019-07" db="EMBL/GenBank/DDBJ databases">
        <title>Genomes of Cafeteria roenbergensis.</title>
        <authorList>
            <person name="Fischer M.G."/>
            <person name="Hackl T."/>
            <person name="Roman M."/>
        </authorList>
    </citation>
    <scope>NUCLEOTIDE SEQUENCE [LARGE SCALE GENOMIC DNA]</scope>
    <source>
        <strain evidence="5 6">E4-10P</strain>
        <strain evidence="4 7">RCC970-E3</strain>
    </source>
</reference>
<evidence type="ECO:0000256" key="2">
    <source>
        <dbReference type="SAM" id="MobiDB-lite"/>
    </source>
</evidence>
<name>A0A5A8E816_CAFRO</name>
<dbReference type="AlphaFoldDB" id="A0A5A8E816"/>
<dbReference type="OrthoDB" id="203786at2759"/>
<accession>A0A5A8E816</accession>
<comment type="caution">
    <text evidence="5">The sequence shown here is derived from an EMBL/GenBank/DDBJ whole genome shotgun (WGS) entry which is preliminary data.</text>
</comment>
<gene>
    <name evidence="5" type="ORF">FNF27_04789</name>
    <name evidence="4" type="ORF">FNF28_07477</name>
</gene>
<dbReference type="Proteomes" id="UP000322899">
    <property type="component" value="Unassembled WGS sequence"/>
</dbReference>
<evidence type="ECO:0000313" key="5">
    <source>
        <dbReference type="EMBL" id="KAA0173639.1"/>
    </source>
</evidence>
<evidence type="ECO:0000256" key="1">
    <source>
        <dbReference type="ARBA" id="ARBA00011074"/>
    </source>
</evidence>
<dbReference type="GO" id="GO:1990380">
    <property type="term" value="F:K48-linked deubiquitinase activity"/>
    <property type="evidence" value="ECO:0007669"/>
    <property type="project" value="InterPro"/>
</dbReference>
<dbReference type="InterPro" id="IPR025257">
    <property type="entry name" value="MINDY-3/4_CD"/>
</dbReference>
<dbReference type="EMBL" id="VLTL01000268">
    <property type="protein sequence ID" value="KAA0148219.1"/>
    <property type="molecule type" value="Genomic_DNA"/>
</dbReference>
<dbReference type="Proteomes" id="UP000324907">
    <property type="component" value="Unassembled WGS sequence"/>
</dbReference>
<evidence type="ECO:0000313" key="4">
    <source>
        <dbReference type="EMBL" id="KAA0148219.1"/>
    </source>
</evidence>
<dbReference type="GO" id="GO:0006508">
    <property type="term" value="P:proteolysis"/>
    <property type="evidence" value="ECO:0007669"/>
    <property type="project" value="UniProtKB-KW"/>
</dbReference>
<dbReference type="GO" id="GO:0004843">
    <property type="term" value="F:cysteine-type deubiquitinase activity"/>
    <property type="evidence" value="ECO:0007669"/>
    <property type="project" value="UniProtKB-EC"/>
</dbReference>
<dbReference type="SMART" id="SM01174">
    <property type="entry name" value="DUF4205"/>
    <property type="match status" value="1"/>
</dbReference>
<dbReference type="Pfam" id="PF13898">
    <property type="entry name" value="MINDY-3_4_CD"/>
    <property type="match status" value="1"/>
</dbReference>
<feature type="region of interest" description="Disordered" evidence="2">
    <location>
        <begin position="296"/>
        <end position="318"/>
    </location>
</feature>
<dbReference type="PANTHER" id="PTHR12473:SF8">
    <property type="entry name" value="UBIQUITIN CARBOXYL-TERMINAL HYDROLASE MINDY-4-RELATED"/>
    <property type="match status" value="1"/>
</dbReference>
<dbReference type="EMBL" id="VLTO01000030">
    <property type="protein sequence ID" value="KAA0173639.1"/>
    <property type="molecule type" value="Genomic_DNA"/>
</dbReference>
<evidence type="ECO:0000259" key="3">
    <source>
        <dbReference type="SMART" id="SM01174"/>
    </source>
</evidence>
<protein>
    <recommendedName>
        <fullName evidence="3">Deubiquitinating enzyme MINDY-3/4 conserved domain-containing protein</fullName>
    </recommendedName>
</protein>
<dbReference type="PANTHER" id="PTHR12473">
    <property type="entry name" value="UBIQUITIN CARBOXYL-TERMINAL HYDROLASE MINDY-4-RELATED"/>
    <property type="match status" value="1"/>
</dbReference>
<dbReference type="InterPro" id="IPR039785">
    <property type="entry name" value="MINY3/4"/>
</dbReference>
<feature type="domain" description="Deubiquitinating enzyme MINDY-3/4 conserved" evidence="3">
    <location>
        <begin position="10"/>
        <end position="288"/>
    </location>
</feature>